<evidence type="ECO:0000313" key="7">
    <source>
        <dbReference type="Proteomes" id="UP001199816"/>
    </source>
</evidence>
<dbReference type="InterPro" id="IPR005467">
    <property type="entry name" value="His_kinase_dom"/>
</dbReference>
<comment type="catalytic activity">
    <reaction evidence="1">
        <text>ATP + protein L-histidine = ADP + protein N-phospho-L-histidine.</text>
        <dbReference type="EC" id="2.7.13.3"/>
    </reaction>
</comment>
<keyword evidence="4" id="KW-1133">Transmembrane helix</keyword>
<dbReference type="EMBL" id="JAJNEC010000002">
    <property type="protein sequence ID" value="MCD2421324.1"/>
    <property type="molecule type" value="Genomic_DNA"/>
</dbReference>
<evidence type="ECO:0000256" key="3">
    <source>
        <dbReference type="ARBA" id="ARBA00022553"/>
    </source>
</evidence>
<reference evidence="6 7" key="1">
    <citation type="submission" date="2021-11" db="EMBL/GenBank/DDBJ databases">
        <title>Genomic of Niabella pedocola.</title>
        <authorList>
            <person name="Wu T."/>
        </authorList>
    </citation>
    <scope>NUCLEOTIDE SEQUENCE [LARGE SCALE GENOMIC DNA]</scope>
    <source>
        <strain evidence="6 7">JCM 31011</strain>
    </source>
</reference>
<dbReference type="PROSITE" id="PS50109">
    <property type="entry name" value="HIS_KIN"/>
    <property type="match status" value="1"/>
</dbReference>
<dbReference type="PANTHER" id="PTHR43547">
    <property type="entry name" value="TWO-COMPONENT HISTIDINE KINASE"/>
    <property type="match status" value="1"/>
</dbReference>
<evidence type="ECO:0000256" key="1">
    <source>
        <dbReference type="ARBA" id="ARBA00000085"/>
    </source>
</evidence>
<name>A0ABS8PKQ4_9BACT</name>
<dbReference type="EC" id="2.7.13.3" evidence="2"/>
<dbReference type="SMART" id="SM00387">
    <property type="entry name" value="HATPase_c"/>
    <property type="match status" value="1"/>
</dbReference>
<keyword evidence="4" id="KW-0472">Membrane</keyword>
<keyword evidence="7" id="KW-1185">Reference proteome</keyword>
<dbReference type="PANTHER" id="PTHR43547:SF2">
    <property type="entry name" value="HYBRID SIGNAL TRANSDUCTION HISTIDINE KINASE C"/>
    <property type="match status" value="1"/>
</dbReference>
<dbReference type="InterPro" id="IPR003594">
    <property type="entry name" value="HATPase_dom"/>
</dbReference>
<gene>
    <name evidence="6" type="ORF">LQ567_01020</name>
</gene>
<dbReference type="PRINTS" id="PR00344">
    <property type="entry name" value="BCTRLSENSOR"/>
</dbReference>
<protein>
    <recommendedName>
        <fullName evidence="2">histidine kinase</fullName>
        <ecNumber evidence="2">2.7.13.3</ecNumber>
    </recommendedName>
</protein>
<dbReference type="InterPro" id="IPR004358">
    <property type="entry name" value="Sig_transdc_His_kin-like_C"/>
</dbReference>
<dbReference type="InterPro" id="IPR036890">
    <property type="entry name" value="HATPase_C_sf"/>
</dbReference>
<comment type="caution">
    <text evidence="6">The sequence shown here is derived from an EMBL/GenBank/DDBJ whole genome shotgun (WGS) entry which is preliminary data.</text>
</comment>
<dbReference type="Pfam" id="PF02518">
    <property type="entry name" value="HATPase_c"/>
    <property type="match status" value="1"/>
</dbReference>
<accession>A0ABS8PKQ4</accession>
<dbReference type="RefSeq" id="WP_231002230.1">
    <property type="nucleotide sequence ID" value="NZ_JAJNEC010000002.1"/>
</dbReference>
<dbReference type="Gene3D" id="3.30.565.10">
    <property type="entry name" value="Histidine kinase-like ATPase, C-terminal domain"/>
    <property type="match status" value="1"/>
</dbReference>
<evidence type="ECO:0000259" key="5">
    <source>
        <dbReference type="PROSITE" id="PS50109"/>
    </source>
</evidence>
<proteinExistence type="predicted"/>
<organism evidence="6 7">
    <name type="scientific">Niabella pedocola</name>
    <dbReference type="NCBI Taxonomy" id="1752077"/>
    <lineage>
        <taxon>Bacteria</taxon>
        <taxon>Pseudomonadati</taxon>
        <taxon>Bacteroidota</taxon>
        <taxon>Chitinophagia</taxon>
        <taxon>Chitinophagales</taxon>
        <taxon>Chitinophagaceae</taxon>
        <taxon>Niabella</taxon>
    </lineage>
</organism>
<dbReference type="Proteomes" id="UP001199816">
    <property type="component" value="Unassembled WGS sequence"/>
</dbReference>
<dbReference type="SUPFAM" id="SSF55874">
    <property type="entry name" value="ATPase domain of HSP90 chaperone/DNA topoisomerase II/histidine kinase"/>
    <property type="match status" value="1"/>
</dbReference>
<keyword evidence="3" id="KW-0597">Phosphoprotein</keyword>
<feature type="transmembrane region" description="Helical" evidence="4">
    <location>
        <begin position="33"/>
        <end position="51"/>
    </location>
</feature>
<dbReference type="GO" id="GO:0016301">
    <property type="term" value="F:kinase activity"/>
    <property type="evidence" value="ECO:0007669"/>
    <property type="project" value="UniProtKB-KW"/>
</dbReference>
<evidence type="ECO:0000313" key="6">
    <source>
        <dbReference type="EMBL" id="MCD2421324.1"/>
    </source>
</evidence>
<evidence type="ECO:0000256" key="2">
    <source>
        <dbReference type="ARBA" id="ARBA00012438"/>
    </source>
</evidence>
<feature type="domain" description="Histidine kinase" evidence="5">
    <location>
        <begin position="230"/>
        <end position="446"/>
    </location>
</feature>
<keyword evidence="6" id="KW-0418">Kinase</keyword>
<sequence length="446" mass="50401">MTLNKKRIGLVTQILLLLLLTAGIAWCGLRREWWWAIACFPFWIYMLVRIVQTAEKTDKIILEFVEAVKYNDFGKNYNSAAASGDMKKLLTGLNSINDRFKTVNKERKAENIYLQTILELTGIGILSFNHTTGVINWLNEAFKKMTDIPYFKNIHALEKRNPEFLKLLLEIETGQTTIFTFKKGMLDEKLLVGATLFTTDGQTDKLISLQSIKGTLDETESVAWQKLLNVMTHEIMNSVAPISSLADTLKSQLEPRETDTGAAVIDPEDLRLGLETIKKRSEGLQRFAITYRNLNKITKPVFKKVLVSDVFENLQNLMQPTLDQKNIQLDVILKDPFLSIQADVNLIEQVLINLMTNAIEAVKMIAAPQIVLSAFSNEERPYIKIADNGVGISNEIAEQIFIPFFSTRKNGNGIGLSLCKQIMLLHKGSIQMKSKEGEGTAFLLYF</sequence>
<evidence type="ECO:0000256" key="4">
    <source>
        <dbReference type="SAM" id="Phobius"/>
    </source>
</evidence>
<keyword evidence="6" id="KW-0808">Transferase</keyword>
<keyword evidence="4" id="KW-0812">Transmembrane</keyword>